<gene>
    <name evidence="3" type="primary">echA8_5</name>
    <name evidence="3" type="ORF">LA5096_02985</name>
</gene>
<dbReference type="GO" id="GO:0006635">
    <property type="term" value="P:fatty acid beta-oxidation"/>
    <property type="evidence" value="ECO:0007669"/>
    <property type="project" value="TreeGrafter"/>
</dbReference>
<proteinExistence type="inferred from homology"/>
<comment type="similarity">
    <text evidence="1">Belongs to the enoyl-CoA hydratase/isomerase family.</text>
</comment>
<dbReference type="GeneID" id="97670351"/>
<reference evidence="4" key="1">
    <citation type="submission" date="2015-07" db="EMBL/GenBank/DDBJ databases">
        <authorList>
            <person name="Rodrigo-Torres Lidia"/>
            <person name="Arahal R.David."/>
        </authorList>
    </citation>
    <scope>NUCLEOTIDE SEQUENCE [LARGE SCALE GENOMIC DNA]</scope>
    <source>
        <strain evidence="4">CECT 5096</strain>
    </source>
</reference>
<evidence type="ECO:0000313" key="3">
    <source>
        <dbReference type="EMBL" id="CTQ71624.1"/>
    </source>
</evidence>
<dbReference type="SUPFAM" id="SSF52096">
    <property type="entry name" value="ClpP/crotonase"/>
    <property type="match status" value="1"/>
</dbReference>
<dbReference type="EC" id="4.2.1.17" evidence="3"/>
<evidence type="ECO:0000256" key="2">
    <source>
        <dbReference type="ARBA" id="ARBA00023239"/>
    </source>
</evidence>
<dbReference type="EMBL" id="CXWC01000010">
    <property type="protein sequence ID" value="CTQ71624.1"/>
    <property type="molecule type" value="Genomic_DNA"/>
</dbReference>
<name>A0A0M6Z3M6_9HYPH</name>
<dbReference type="PANTHER" id="PTHR11941">
    <property type="entry name" value="ENOYL-COA HYDRATASE-RELATED"/>
    <property type="match status" value="1"/>
</dbReference>
<dbReference type="CDD" id="cd06558">
    <property type="entry name" value="crotonase-like"/>
    <property type="match status" value="1"/>
</dbReference>
<dbReference type="InterPro" id="IPR001753">
    <property type="entry name" value="Enoyl-CoA_hydra/iso"/>
</dbReference>
<organism evidence="3 4">
    <name type="scientific">Roseibium album</name>
    <dbReference type="NCBI Taxonomy" id="311410"/>
    <lineage>
        <taxon>Bacteria</taxon>
        <taxon>Pseudomonadati</taxon>
        <taxon>Pseudomonadota</taxon>
        <taxon>Alphaproteobacteria</taxon>
        <taxon>Hyphomicrobiales</taxon>
        <taxon>Stappiaceae</taxon>
        <taxon>Roseibium</taxon>
    </lineage>
</organism>
<evidence type="ECO:0000313" key="4">
    <source>
        <dbReference type="Proteomes" id="UP000049983"/>
    </source>
</evidence>
<dbReference type="GO" id="GO:0004300">
    <property type="term" value="F:enoyl-CoA hydratase activity"/>
    <property type="evidence" value="ECO:0007669"/>
    <property type="project" value="UniProtKB-EC"/>
</dbReference>
<dbReference type="NCBIfam" id="NF006699">
    <property type="entry name" value="PRK09245.1"/>
    <property type="match status" value="1"/>
</dbReference>
<dbReference type="STRING" id="311410.LA5095_01731"/>
<evidence type="ECO:0000256" key="1">
    <source>
        <dbReference type="ARBA" id="ARBA00005254"/>
    </source>
</evidence>
<keyword evidence="2 3" id="KW-0456">Lyase</keyword>
<dbReference type="Proteomes" id="UP000049983">
    <property type="component" value="Unassembled WGS sequence"/>
</dbReference>
<dbReference type="InterPro" id="IPR014748">
    <property type="entry name" value="Enoyl-CoA_hydra_C"/>
</dbReference>
<dbReference type="OrthoDB" id="9807606at2"/>
<dbReference type="PANTHER" id="PTHR11941:SF133">
    <property type="entry name" value="1,2-EPOXYPHENYLACETYL-COA ISOMERASE"/>
    <property type="match status" value="1"/>
</dbReference>
<protein>
    <submittedName>
        <fullName evidence="3">Putative enoyl-CoA hydratase echA8</fullName>
        <ecNumber evidence="3">4.2.1.17</ecNumber>
    </submittedName>
</protein>
<accession>A0A0M6Z3M6</accession>
<dbReference type="Pfam" id="PF00378">
    <property type="entry name" value="ECH_1"/>
    <property type="match status" value="1"/>
</dbReference>
<dbReference type="Gene3D" id="1.10.12.10">
    <property type="entry name" value="Lyase 2-enoyl-coa Hydratase, Chain A, domain 2"/>
    <property type="match status" value="1"/>
</dbReference>
<dbReference type="Gene3D" id="3.90.226.10">
    <property type="entry name" value="2-enoyl-CoA Hydratase, Chain A, domain 1"/>
    <property type="match status" value="1"/>
</dbReference>
<keyword evidence="4" id="KW-1185">Reference proteome</keyword>
<sequence>MTEKLLMDQKGHIVTLTLNMPETRNALTDVDLCDAIVDAMRSITRDASVRCAIITGAGKAFSSGGNLKHMKEKSSIFGGDAIDAKDGYRAGIQRVARAVWDCEVPLIAAVNGPAYGAGCDMTCLCDIRIASTRATFAENFVRVGLISGDGGAWLLPRQVGLSRAAEMTFTGEPVDAATALAWGLASKVVEPEDLLSEASSLADRIAQNPPRQLRMAKRLLREGLNTRFDGLLELAAAYQGACHQTEDHTEAVDALLEKRSAVFTGR</sequence>
<dbReference type="InterPro" id="IPR029045">
    <property type="entry name" value="ClpP/crotonase-like_dom_sf"/>
</dbReference>
<dbReference type="AlphaFoldDB" id="A0A0M6Z3M6"/>
<dbReference type="RefSeq" id="WP_055113927.1">
    <property type="nucleotide sequence ID" value="NZ_CXWA01000001.1"/>
</dbReference>